<feature type="domain" description="Tail specific protease" evidence="1">
    <location>
        <begin position="220"/>
        <end position="419"/>
    </location>
</feature>
<evidence type="ECO:0000313" key="2">
    <source>
        <dbReference type="EMBL" id="QSQ21818.1"/>
    </source>
</evidence>
<dbReference type="SUPFAM" id="SSF52096">
    <property type="entry name" value="ClpP/crotonase"/>
    <property type="match status" value="1"/>
</dbReference>
<protein>
    <submittedName>
        <fullName evidence="2">S41 family peptidase</fullName>
    </submittedName>
</protein>
<keyword evidence="3" id="KW-1185">Reference proteome</keyword>
<dbReference type="RefSeq" id="WP_206723395.1">
    <property type="nucleotide sequence ID" value="NZ_CP071090.1"/>
</dbReference>
<dbReference type="InterPro" id="IPR005151">
    <property type="entry name" value="Tail-specific_protease"/>
</dbReference>
<dbReference type="CDD" id="cd07563">
    <property type="entry name" value="Peptidase_S41_IRBP"/>
    <property type="match status" value="1"/>
</dbReference>
<sequence>MSRLSRGLSLALFVAVTACGDDDDEHRPPLGGALEGSWVTEGYGYTLRFDGDEVELYELTTVSCLSLSDGDVEEDGNAPGLGLRFTRDGERLVIENGLTLHITAQHTERPEVCTRAKPPKKDPEVNFEVFWHTFAEQYALFGLYGVDWQSRYDTFRPRVTAATTDDELFTVLSEMLEPLKDGHIRLEAGEHVFLPKPAPAWLATHRESVKAYVRAHYLSGPGVTLTAQERVAYQSLDAHVGYIFLAGMAGFTGDGTDEAADVEAASRAIDEALATLADKDALIIDLRFNGGGYDAASLAIASRFTDREQVAFTKKARVGDGYTPSREFRFAPVGARRFTKPVYLLTSNLTASAAEIFVMAMSALPHVTVVGERTDGAHSDVLSRQLPNGWSFGLSNELYTAPDGHVYEKVGLPPDVEVPLDAPALAEGTDRIFQEARRLASGG</sequence>
<dbReference type="Proteomes" id="UP000662747">
    <property type="component" value="Chromosome"/>
</dbReference>
<evidence type="ECO:0000313" key="3">
    <source>
        <dbReference type="Proteomes" id="UP000662747"/>
    </source>
</evidence>
<dbReference type="Pfam" id="PF03572">
    <property type="entry name" value="Peptidase_S41"/>
    <property type="match status" value="1"/>
</dbReference>
<evidence type="ECO:0000259" key="1">
    <source>
        <dbReference type="SMART" id="SM00245"/>
    </source>
</evidence>
<organism evidence="2 3">
    <name type="scientific">Pyxidicoccus parkwayensis</name>
    <dbReference type="NCBI Taxonomy" id="2813578"/>
    <lineage>
        <taxon>Bacteria</taxon>
        <taxon>Pseudomonadati</taxon>
        <taxon>Myxococcota</taxon>
        <taxon>Myxococcia</taxon>
        <taxon>Myxococcales</taxon>
        <taxon>Cystobacterineae</taxon>
        <taxon>Myxococcaceae</taxon>
        <taxon>Pyxidicoccus</taxon>
    </lineage>
</organism>
<dbReference type="SMART" id="SM00245">
    <property type="entry name" value="TSPc"/>
    <property type="match status" value="1"/>
</dbReference>
<dbReference type="PANTHER" id="PTHR11261">
    <property type="entry name" value="INTERPHOTORECEPTOR RETINOID-BINDING PROTEIN"/>
    <property type="match status" value="1"/>
</dbReference>
<dbReference type="PANTHER" id="PTHR11261:SF3">
    <property type="entry name" value="RETINOL-BINDING PROTEIN 3"/>
    <property type="match status" value="1"/>
</dbReference>
<name>A0ABX7P0I6_9BACT</name>
<accession>A0ABX7P0I6</accession>
<gene>
    <name evidence="2" type="ORF">JY651_42835</name>
</gene>
<dbReference type="Pfam" id="PF14684">
    <property type="entry name" value="Tricorn_C1"/>
    <property type="match status" value="1"/>
</dbReference>
<dbReference type="Gene3D" id="3.90.226.10">
    <property type="entry name" value="2-enoyl-CoA Hydratase, Chain A, domain 1"/>
    <property type="match status" value="1"/>
</dbReference>
<dbReference type="PROSITE" id="PS51257">
    <property type="entry name" value="PROKAR_LIPOPROTEIN"/>
    <property type="match status" value="1"/>
</dbReference>
<proteinExistence type="predicted"/>
<dbReference type="Gene3D" id="3.30.750.44">
    <property type="match status" value="1"/>
</dbReference>
<dbReference type="InterPro" id="IPR029045">
    <property type="entry name" value="ClpP/crotonase-like_dom_sf"/>
</dbReference>
<dbReference type="EMBL" id="CP071090">
    <property type="protein sequence ID" value="QSQ21818.1"/>
    <property type="molecule type" value="Genomic_DNA"/>
</dbReference>
<dbReference type="InterPro" id="IPR028204">
    <property type="entry name" value="Tricorn_C1"/>
</dbReference>
<reference evidence="2 3" key="1">
    <citation type="submission" date="2021-02" db="EMBL/GenBank/DDBJ databases">
        <title>De Novo genome assembly of isolated myxobacteria.</title>
        <authorList>
            <person name="Stevens D.C."/>
        </authorList>
    </citation>
    <scope>NUCLEOTIDE SEQUENCE [LARGE SCALE GENOMIC DNA]</scope>
    <source>
        <strain evidence="3">SCPEA02</strain>
    </source>
</reference>